<reference evidence="2 3" key="1">
    <citation type="submission" date="2020-11" db="EMBL/GenBank/DDBJ databases">
        <title>Streptomyces spirodelae sp. nov., isolated from duckweed.</title>
        <authorList>
            <person name="Saimee Y."/>
            <person name="Duangmal K."/>
        </authorList>
    </citation>
    <scope>NUCLEOTIDE SEQUENCE [LARGE SCALE GENOMIC DNA]</scope>
    <source>
        <strain evidence="2 3">S16-07</strain>
    </source>
</reference>
<keyword evidence="3" id="KW-1185">Reference proteome</keyword>
<gene>
    <name evidence="2" type="ORF">ITI46_26335</name>
</gene>
<dbReference type="EMBL" id="JADKMA010000168">
    <property type="protein sequence ID" value="MBO8195143.1"/>
    <property type="molecule type" value="Genomic_DNA"/>
</dbReference>
<proteinExistence type="predicted"/>
<accession>A0ABS3XIJ8</accession>
<feature type="region of interest" description="Disordered" evidence="1">
    <location>
        <begin position="40"/>
        <end position="69"/>
    </location>
</feature>
<protein>
    <submittedName>
        <fullName evidence="2">Uncharacterized protein</fullName>
    </submittedName>
</protein>
<organism evidence="2 3">
    <name type="scientific">Streptomyces oryzae</name>
    <dbReference type="NCBI Taxonomy" id="1434886"/>
    <lineage>
        <taxon>Bacteria</taxon>
        <taxon>Bacillati</taxon>
        <taxon>Actinomycetota</taxon>
        <taxon>Actinomycetes</taxon>
        <taxon>Kitasatosporales</taxon>
        <taxon>Streptomycetaceae</taxon>
        <taxon>Streptomyces</taxon>
    </lineage>
</organism>
<evidence type="ECO:0000313" key="2">
    <source>
        <dbReference type="EMBL" id="MBO8195143.1"/>
    </source>
</evidence>
<dbReference type="Proteomes" id="UP001519064">
    <property type="component" value="Unassembled WGS sequence"/>
</dbReference>
<dbReference type="RefSeq" id="WP_209242391.1">
    <property type="nucleotide sequence ID" value="NZ_JADKMA010000168.1"/>
</dbReference>
<evidence type="ECO:0000313" key="3">
    <source>
        <dbReference type="Proteomes" id="UP001519064"/>
    </source>
</evidence>
<sequence length="69" mass="7109">MPGPAPTISGEAALSPDAYEDDGAPLVLLREVATAPAARIAGAVPQSTELDDHEHGARQSRADPARPRP</sequence>
<name>A0ABS3XIJ8_9ACTN</name>
<evidence type="ECO:0000256" key="1">
    <source>
        <dbReference type="SAM" id="MobiDB-lite"/>
    </source>
</evidence>
<comment type="caution">
    <text evidence="2">The sequence shown here is derived from an EMBL/GenBank/DDBJ whole genome shotgun (WGS) entry which is preliminary data.</text>
</comment>
<feature type="compositionally biased region" description="Basic and acidic residues" evidence="1">
    <location>
        <begin position="50"/>
        <end position="69"/>
    </location>
</feature>